<dbReference type="InterPro" id="IPR000015">
    <property type="entry name" value="Fimb_usher"/>
</dbReference>
<dbReference type="KEGG" id="slw:BRW62_10445"/>
<dbReference type="RefSeq" id="WP_227517683.1">
    <property type="nucleotide sequence ID" value="NZ_CP018092.1"/>
</dbReference>
<dbReference type="Gene3D" id="2.60.40.3110">
    <property type="match status" value="1"/>
</dbReference>
<dbReference type="Proteomes" id="UP000231057">
    <property type="component" value="Chromosome"/>
</dbReference>
<dbReference type="EMBL" id="CP018092">
    <property type="protein sequence ID" value="ATS19089.1"/>
    <property type="molecule type" value="Genomic_DNA"/>
</dbReference>
<sequence length="751" mass="80960">MPPLYAQAPSETSAIYSLEVNRVARGDVIVFLRGDDVLIPWQDLLQAGLTEVGGSREMIQGIEHVSLQSLAPAITFERDDAALTLRIQVAADLLPANVIDFNPDNAPPGIRYSQPLSAYLNYGVFWNNVETLTAAAEMAVSFGGNALTSTVGLTANGELQRGLTALILDNRRQLTTLTLGDSFVTTDLLGGGGLWGGIRWERNFGLSPYLIRQPAFDMQGELATPGTAEIYINGFLTRRVSLLPGSFTLKNLPFSGGFNRVRVVVTDAEGKQQVFTQGYVQSASLLQPGLSEFIVAAGVERQGLGVDNFNYDGSVQMVAAYRQGVLNNLTLGGRIEGNAHLLNGGLNLSTALPIGTLDVAAALSTTQGKLGTAVAAAYNYPGAIAFSGGVRLRSPDYVTTSLPLEDDRSLLDGFVSTTFNLGSRINISGQYFFNNPRDQVIGQQASVLAQVRLHRNLSLLLQGSRSFFGDQAPVNQFSVTLNYFLNNQVNLNTGWVQRGNQGVPFVNVSRSLPLGVGYGYQGQVSPVSDQGLASGLFQYNTPWSRYQVGYSQAGNSGQTSLGVEGGIVAIGGQLFFTRPVQGSFALVQVPNVAGVRTYLSNQEIGRTNRRGQILIPDLLPYYANDLRIEDQDVPLDFAIGRSQQFIAPPFRGGAIARFDVRLNRSYVGRAILVRGSTRIVPSLGQLTLKKDDQAAVSPLSTNGEFYFDTLEAGTYAAELAYEQVQCNFTVTLPKADDLFTDVGELICQLPD</sequence>
<dbReference type="AlphaFoldDB" id="A0A2D2Q3S8"/>
<proteinExistence type="predicted"/>
<dbReference type="Pfam" id="PF00577">
    <property type="entry name" value="Usher"/>
    <property type="match status" value="2"/>
</dbReference>
<dbReference type="GO" id="GO:0009279">
    <property type="term" value="C:cell outer membrane"/>
    <property type="evidence" value="ECO:0007669"/>
    <property type="project" value="TreeGrafter"/>
</dbReference>
<dbReference type="GO" id="GO:0009297">
    <property type="term" value="P:pilus assembly"/>
    <property type="evidence" value="ECO:0007669"/>
    <property type="project" value="InterPro"/>
</dbReference>
<protein>
    <recommendedName>
        <fullName evidence="3">Fimbrial biogenesis outer membrane usher protein</fullName>
    </recommendedName>
</protein>
<name>A0A2D2Q3S8_PARLV</name>
<organism evidence="1 2">
    <name type="scientific">Parathermosynechococcus lividus PCC 6715</name>
    <dbReference type="NCBI Taxonomy" id="1917166"/>
    <lineage>
        <taxon>Bacteria</taxon>
        <taxon>Bacillati</taxon>
        <taxon>Cyanobacteriota</taxon>
        <taxon>Cyanophyceae</taxon>
        <taxon>Acaryochloridales</taxon>
        <taxon>Thermosynechococcaceae</taxon>
        <taxon>Parathermosynechococcus</taxon>
    </lineage>
</organism>
<keyword evidence="2" id="KW-1185">Reference proteome</keyword>
<evidence type="ECO:0008006" key="3">
    <source>
        <dbReference type="Google" id="ProtNLM"/>
    </source>
</evidence>
<reference evidence="2" key="2">
    <citation type="journal article" date="2022" name="Front. Microbiol.">
        <title>Comparative Genomic Analysis Revealed Distinct Molecular Components and Organization of CO2-Concentrating Mechanism in Thermophilic Cyanobacteria.</title>
        <authorList>
            <person name="Tang J."/>
            <person name="Zhou H."/>
            <person name="Yao D."/>
            <person name="Riaz S."/>
            <person name="You D."/>
            <person name="Klepacz-Smolka A."/>
            <person name="Daroch M."/>
        </authorList>
    </citation>
    <scope>NUCLEOTIDE SEQUENCE [LARGE SCALE GENOMIC DNA]</scope>
    <source>
        <strain evidence="2">PCC 6715</strain>
    </source>
</reference>
<dbReference type="InterPro" id="IPR042186">
    <property type="entry name" value="FimD_plug_dom"/>
</dbReference>
<dbReference type="Gene3D" id="2.60.40.2610">
    <property type="entry name" value="Outer membrane usher protein FimD, plug domain"/>
    <property type="match status" value="1"/>
</dbReference>
<accession>A0A2D2Q3S8</accession>
<dbReference type="GO" id="GO:0015473">
    <property type="term" value="F:fimbrial usher porin activity"/>
    <property type="evidence" value="ECO:0007669"/>
    <property type="project" value="InterPro"/>
</dbReference>
<dbReference type="PANTHER" id="PTHR30451:SF5">
    <property type="entry name" value="SLR0019 PROTEIN"/>
    <property type="match status" value="1"/>
</dbReference>
<evidence type="ECO:0000313" key="2">
    <source>
        <dbReference type="Proteomes" id="UP000231057"/>
    </source>
</evidence>
<reference evidence="1 2" key="1">
    <citation type="submission" date="2016-11" db="EMBL/GenBank/DDBJ databases">
        <title>Complete genome sequence of thermophilic cyanobacteria strain Synechococcus sp. PCC6715.</title>
        <authorList>
            <person name="Tang J."/>
            <person name="Daroch M."/>
            <person name="Liang Y."/>
            <person name="Jiang D."/>
            <person name="Shah M."/>
        </authorList>
    </citation>
    <scope>NUCLEOTIDE SEQUENCE [LARGE SCALE GENOMIC DNA]</scope>
    <source>
        <strain evidence="1 2">PCC 6715</strain>
    </source>
</reference>
<evidence type="ECO:0000313" key="1">
    <source>
        <dbReference type="EMBL" id="ATS19089.1"/>
    </source>
</evidence>
<gene>
    <name evidence="1" type="ORF">BRW62_10445</name>
</gene>
<dbReference type="PANTHER" id="PTHR30451">
    <property type="entry name" value="OUTER MEMBRANE USHER PROTEIN"/>
    <property type="match status" value="1"/>
</dbReference>